<evidence type="ECO:0000256" key="2">
    <source>
        <dbReference type="ARBA" id="ARBA00023015"/>
    </source>
</evidence>
<evidence type="ECO:0000313" key="7">
    <source>
        <dbReference type="EMBL" id="MBO0356719.1"/>
    </source>
</evidence>
<dbReference type="SUPFAM" id="SSF88659">
    <property type="entry name" value="Sigma3 and sigma4 domains of RNA polymerase sigma factors"/>
    <property type="match status" value="1"/>
</dbReference>
<evidence type="ECO:0000259" key="5">
    <source>
        <dbReference type="Pfam" id="PF04542"/>
    </source>
</evidence>
<dbReference type="Pfam" id="PF04542">
    <property type="entry name" value="Sigma70_r2"/>
    <property type="match status" value="1"/>
</dbReference>
<dbReference type="InterPro" id="IPR039425">
    <property type="entry name" value="RNA_pol_sigma-70-like"/>
</dbReference>
<gene>
    <name evidence="7" type="ORF">J0X19_02060</name>
</gene>
<dbReference type="Pfam" id="PF08281">
    <property type="entry name" value="Sigma70_r4_2"/>
    <property type="match status" value="1"/>
</dbReference>
<evidence type="ECO:0000256" key="3">
    <source>
        <dbReference type="ARBA" id="ARBA00023082"/>
    </source>
</evidence>
<dbReference type="Gene3D" id="1.10.10.10">
    <property type="entry name" value="Winged helix-like DNA-binding domain superfamily/Winged helix DNA-binding domain"/>
    <property type="match status" value="1"/>
</dbReference>
<dbReference type="PANTHER" id="PTHR43133:SF46">
    <property type="entry name" value="RNA POLYMERASE SIGMA-70 FACTOR ECF SUBFAMILY"/>
    <property type="match status" value="1"/>
</dbReference>
<name>A0A939ET93_9BACT</name>
<evidence type="ECO:0000256" key="1">
    <source>
        <dbReference type="ARBA" id="ARBA00010641"/>
    </source>
</evidence>
<dbReference type="GO" id="GO:0006352">
    <property type="term" value="P:DNA-templated transcription initiation"/>
    <property type="evidence" value="ECO:0007669"/>
    <property type="project" value="InterPro"/>
</dbReference>
<accession>A0A939ET93</accession>
<comment type="similarity">
    <text evidence="1">Belongs to the sigma-70 factor family. ECF subfamily.</text>
</comment>
<dbReference type="CDD" id="cd06171">
    <property type="entry name" value="Sigma70_r4"/>
    <property type="match status" value="1"/>
</dbReference>
<dbReference type="SUPFAM" id="SSF88946">
    <property type="entry name" value="Sigma2 domain of RNA polymerase sigma factors"/>
    <property type="match status" value="1"/>
</dbReference>
<dbReference type="AlphaFoldDB" id="A0A939ET93"/>
<comment type="caution">
    <text evidence="7">The sequence shown here is derived from an EMBL/GenBank/DDBJ whole genome shotgun (WGS) entry which is preliminary data.</text>
</comment>
<sequence length="204" mass="23575">MSSSNASLWDDFRAGSEQAFERIFLAYYDGLYSYGMRLSRDEELTKDAIQNLFQRLWQRRSQLGAVAVLKPYLFKALRHQVTDDLTAAQRHSQLPADYEAEFKIQYSPEDFLVAQQLSGERQEQLMTAISQLNNRQREALHLKFFDGFAYDRIADIMALHPQSVRNLIHQAITRLRQALPPLAVVGLAGQWAFAHKLEILKLFL</sequence>
<dbReference type="NCBIfam" id="TIGR02937">
    <property type="entry name" value="sigma70-ECF"/>
    <property type="match status" value="1"/>
</dbReference>
<keyword evidence="2" id="KW-0805">Transcription regulation</keyword>
<dbReference type="InterPro" id="IPR013324">
    <property type="entry name" value="RNA_pol_sigma_r3/r4-like"/>
</dbReference>
<dbReference type="InterPro" id="IPR013325">
    <property type="entry name" value="RNA_pol_sigma_r2"/>
</dbReference>
<dbReference type="PANTHER" id="PTHR43133">
    <property type="entry name" value="RNA POLYMERASE ECF-TYPE SIGMA FACTO"/>
    <property type="match status" value="1"/>
</dbReference>
<dbReference type="GO" id="GO:0016987">
    <property type="term" value="F:sigma factor activity"/>
    <property type="evidence" value="ECO:0007669"/>
    <property type="project" value="UniProtKB-KW"/>
</dbReference>
<dbReference type="InterPro" id="IPR014284">
    <property type="entry name" value="RNA_pol_sigma-70_dom"/>
</dbReference>
<reference evidence="7" key="1">
    <citation type="submission" date="2021-03" db="EMBL/GenBank/DDBJ databases">
        <authorList>
            <person name="Kim M.K."/>
        </authorList>
    </citation>
    <scope>NUCLEOTIDE SEQUENCE</scope>
    <source>
        <strain evidence="7">BT186</strain>
    </source>
</reference>
<dbReference type="InterPro" id="IPR036388">
    <property type="entry name" value="WH-like_DNA-bd_sf"/>
</dbReference>
<dbReference type="GO" id="GO:0003677">
    <property type="term" value="F:DNA binding"/>
    <property type="evidence" value="ECO:0007669"/>
    <property type="project" value="InterPro"/>
</dbReference>
<keyword evidence="8" id="KW-1185">Reference proteome</keyword>
<evidence type="ECO:0000313" key="8">
    <source>
        <dbReference type="Proteomes" id="UP000664144"/>
    </source>
</evidence>
<organism evidence="7 8">
    <name type="scientific">Hymenobacter telluris</name>
    <dbReference type="NCBI Taxonomy" id="2816474"/>
    <lineage>
        <taxon>Bacteria</taxon>
        <taxon>Pseudomonadati</taxon>
        <taxon>Bacteroidota</taxon>
        <taxon>Cytophagia</taxon>
        <taxon>Cytophagales</taxon>
        <taxon>Hymenobacteraceae</taxon>
        <taxon>Hymenobacter</taxon>
    </lineage>
</organism>
<keyword evidence="4" id="KW-0804">Transcription</keyword>
<evidence type="ECO:0000259" key="6">
    <source>
        <dbReference type="Pfam" id="PF08281"/>
    </source>
</evidence>
<dbReference type="RefSeq" id="WP_206980250.1">
    <property type="nucleotide sequence ID" value="NZ_JAFLQZ010000001.1"/>
</dbReference>
<evidence type="ECO:0000256" key="4">
    <source>
        <dbReference type="ARBA" id="ARBA00023163"/>
    </source>
</evidence>
<proteinExistence type="inferred from homology"/>
<dbReference type="Proteomes" id="UP000664144">
    <property type="component" value="Unassembled WGS sequence"/>
</dbReference>
<feature type="domain" description="RNA polymerase sigma factor 70 region 4 type 2" evidence="6">
    <location>
        <begin position="123"/>
        <end position="175"/>
    </location>
</feature>
<dbReference type="InterPro" id="IPR013249">
    <property type="entry name" value="RNA_pol_sigma70_r4_t2"/>
</dbReference>
<dbReference type="InterPro" id="IPR007627">
    <property type="entry name" value="RNA_pol_sigma70_r2"/>
</dbReference>
<dbReference type="Gene3D" id="1.10.1740.10">
    <property type="match status" value="1"/>
</dbReference>
<protein>
    <submittedName>
        <fullName evidence="7">Sigma-70 family RNA polymerase sigma factor</fullName>
    </submittedName>
</protein>
<dbReference type="EMBL" id="JAFLQZ010000001">
    <property type="protein sequence ID" value="MBO0356719.1"/>
    <property type="molecule type" value="Genomic_DNA"/>
</dbReference>
<keyword evidence="3" id="KW-0731">Sigma factor</keyword>
<feature type="domain" description="RNA polymerase sigma-70 region 2" evidence="5">
    <location>
        <begin position="24"/>
        <end position="90"/>
    </location>
</feature>